<dbReference type="SUPFAM" id="SSF48403">
    <property type="entry name" value="Ankyrin repeat"/>
    <property type="match status" value="1"/>
</dbReference>
<dbReference type="PANTHER" id="PTHR24198:SF165">
    <property type="entry name" value="ANKYRIN REPEAT-CONTAINING PROTEIN-RELATED"/>
    <property type="match status" value="1"/>
</dbReference>
<keyword evidence="2 3" id="KW-0040">ANK repeat</keyword>
<keyword evidence="5" id="KW-1185">Reference proteome</keyword>
<dbReference type="OrthoDB" id="426293at2759"/>
<dbReference type="PANTHER" id="PTHR24198">
    <property type="entry name" value="ANKYRIN REPEAT AND PROTEIN KINASE DOMAIN-CONTAINING PROTEIN"/>
    <property type="match status" value="1"/>
</dbReference>
<dbReference type="PROSITE" id="PS50088">
    <property type="entry name" value="ANK_REPEAT"/>
    <property type="match status" value="2"/>
</dbReference>
<feature type="repeat" description="ANK" evidence="3">
    <location>
        <begin position="217"/>
        <end position="249"/>
    </location>
</feature>
<evidence type="ECO:0000256" key="3">
    <source>
        <dbReference type="PROSITE-ProRule" id="PRU00023"/>
    </source>
</evidence>
<name>A0A9P8RK17_9PEZI</name>
<feature type="repeat" description="ANK" evidence="3">
    <location>
        <begin position="144"/>
        <end position="177"/>
    </location>
</feature>
<sequence>MLEALYLARPEYETFALTMRDAVIAVYRQMAVDGAETVQDFVLRCNDVHLNALKVYAGMASPTEISAVRVATLKLSDTHLMIYMEIDTILVSARGSLGSMRQLVAPFDWTPLHSAVLTECVETVKFVLGKSGDVNAPLGDAARYTLTPLHLAVVFGRVKFVEVLLKVQGADVRTRDYGKFGVTPSHTCADFKSAEHLEILSILLAHDSTLVRARDENNHTSLHHAALRENLPAVKLLIQHGAEVDALDDRESTPLHLAYMRPTGGRVVV</sequence>
<dbReference type="SMART" id="SM00248">
    <property type="entry name" value="ANK"/>
    <property type="match status" value="4"/>
</dbReference>
<dbReference type="Gene3D" id="1.25.40.20">
    <property type="entry name" value="Ankyrin repeat-containing domain"/>
    <property type="match status" value="1"/>
</dbReference>
<dbReference type="RefSeq" id="XP_045951120.1">
    <property type="nucleotide sequence ID" value="XM_046095055.1"/>
</dbReference>
<accession>A0A9P8RK17</accession>
<evidence type="ECO:0000256" key="1">
    <source>
        <dbReference type="ARBA" id="ARBA00022737"/>
    </source>
</evidence>
<dbReference type="PROSITE" id="PS50297">
    <property type="entry name" value="ANK_REP_REGION"/>
    <property type="match status" value="1"/>
</dbReference>
<protein>
    <submittedName>
        <fullName evidence="4">Ankyrin repeat-containing domain protein</fullName>
    </submittedName>
</protein>
<organism evidence="4 5">
    <name type="scientific">Truncatella angustata</name>
    <dbReference type="NCBI Taxonomy" id="152316"/>
    <lineage>
        <taxon>Eukaryota</taxon>
        <taxon>Fungi</taxon>
        <taxon>Dikarya</taxon>
        <taxon>Ascomycota</taxon>
        <taxon>Pezizomycotina</taxon>
        <taxon>Sordariomycetes</taxon>
        <taxon>Xylariomycetidae</taxon>
        <taxon>Amphisphaeriales</taxon>
        <taxon>Sporocadaceae</taxon>
        <taxon>Truncatella</taxon>
    </lineage>
</organism>
<comment type="caution">
    <text evidence="4">The sequence shown here is derived from an EMBL/GenBank/DDBJ whole genome shotgun (WGS) entry which is preliminary data.</text>
</comment>
<dbReference type="AlphaFoldDB" id="A0A9P8RK17"/>
<reference evidence="4" key="1">
    <citation type="journal article" date="2021" name="Nat. Commun.">
        <title>Genetic determinants of endophytism in the Arabidopsis root mycobiome.</title>
        <authorList>
            <person name="Mesny F."/>
            <person name="Miyauchi S."/>
            <person name="Thiergart T."/>
            <person name="Pickel B."/>
            <person name="Atanasova L."/>
            <person name="Karlsson M."/>
            <person name="Huettel B."/>
            <person name="Barry K.W."/>
            <person name="Haridas S."/>
            <person name="Chen C."/>
            <person name="Bauer D."/>
            <person name="Andreopoulos W."/>
            <person name="Pangilinan J."/>
            <person name="LaButti K."/>
            <person name="Riley R."/>
            <person name="Lipzen A."/>
            <person name="Clum A."/>
            <person name="Drula E."/>
            <person name="Henrissat B."/>
            <person name="Kohler A."/>
            <person name="Grigoriev I.V."/>
            <person name="Martin F.M."/>
            <person name="Hacquard S."/>
        </authorList>
    </citation>
    <scope>NUCLEOTIDE SEQUENCE</scope>
    <source>
        <strain evidence="4">MPI-SDFR-AT-0073</strain>
    </source>
</reference>
<gene>
    <name evidence="4" type="ORF">BKA67DRAFT_139682</name>
</gene>
<dbReference type="InterPro" id="IPR036770">
    <property type="entry name" value="Ankyrin_rpt-contain_sf"/>
</dbReference>
<dbReference type="Pfam" id="PF12796">
    <property type="entry name" value="Ank_2"/>
    <property type="match status" value="2"/>
</dbReference>
<dbReference type="InterPro" id="IPR002110">
    <property type="entry name" value="Ankyrin_rpt"/>
</dbReference>
<dbReference type="Proteomes" id="UP000758603">
    <property type="component" value="Unassembled WGS sequence"/>
</dbReference>
<evidence type="ECO:0000256" key="2">
    <source>
        <dbReference type="ARBA" id="ARBA00023043"/>
    </source>
</evidence>
<proteinExistence type="predicted"/>
<keyword evidence="1" id="KW-0677">Repeat</keyword>
<dbReference type="EMBL" id="JAGPXC010000014">
    <property type="protein sequence ID" value="KAH6640046.1"/>
    <property type="molecule type" value="Genomic_DNA"/>
</dbReference>
<evidence type="ECO:0000313" key="4">
    <source>
        <dbReference type="EMBL" id="KAH6640046.1"/>
    </source>
</evidence>
<dbReference type="GeneID" id="70123948"/>
<evidence type="ECO:0000313" key="5">
    <source>
        <dbReference type="Proteomes" id="UP000758603"/>
    </source>
</evidence>